<dbReference type="InterPro" id="IPR014757">
    <property type="entry name" value="Tscrpt_reg_IclR_C"/>
</dbReference>
<dbReference type="SMART" id="SM00346">
    <property type="entry name" value="HTH_ICLR"/>
    <property type="match status" value="1"/>
</dbReference>
<dbReference type="PANTHER" id="PTHR30136:SF24">
    <property type="entry name" value="HTH-TYPE TRANSCRIPTIONAL REPRESSOR ALLR"/>
    <property type="match status" value="1"/>
</dbReference>
<dbReference type="Gene3D" id="1.10.10.10">
    <property type="entry name" value="Winged helix-like DNA-binding domain superfamily/Winged helix DNA-binding domain"/>
    <property type="match status" value="1"/>
</dbReference>
<evidence type="ECO:0000256" key="2">
    <source>
        <dbReference type="ARBA" id="ARBA00023125"/>
    </source>
</evidence>
<dbReference type="PANTHER" id="PTHR30136">
    <property type="entry name" value="HELIX-TURN-HELIX TRANSCRIPTIONAL REGULATOR, ICLR FAMILY"/>
    <property type="match status" value="1"/>
</dbReference>
<dbReference type="Pfam" id="PF09339">
    <property type="entry name" value="HTH_IclR"/>
    <property type="match status" value="1"/>
</dbReference>
<sequence length="271" mass="29161">MPPGRSAAKAIGVRVGQVRERSIDRAIRLFECLHAARQPLAVAEIARRLKAPRSTIYDIVNRFTAAGILEVSDLDGRIYFGTTLYFYAADYLGANALLRRARDEVDRLAALTGETTEFGVLQGDKYAAVHRRPGTRLPGRDPEAGIRLPIPWTAAGRLLLASMTPDAIRDLIPPQDFVLPDGRRIDVDDFLADVARAAADGYCITSGLADNTAACLAVPIRDRRGAAVATLCFIVKADAAPVARMGLVEVLKNSARSLSAGPAQETSGRKP</sequence>
<keyword evidence="3" id="KW-0804">Transcription</keyword>
<evidence type="ECO:0000313" key="6">
    <source>
        <dbReference type="EMBL" id="MDQ0391935.1"/>
    </source>
</evidence>
<feature type="domain" description="IclR-ED" evidence="5">
    <location>
        <begin position="83"/>
        <end position="264"/>
    </location>
</feature>
<organism evidence="6 7">
    <name type="scientific">Labrys monachus</name>
    <dbReference type="NCBI Taxonomy" id="217067"/>
    <lineage>
        <taxon>Bacteria</taxon>
        <taxon>Pseudomonadati</taxon>
        <taxon>Pseudomonadota</taxon>
        <taxon>Alphaproteobacteria</taxon>
        <taxon>Hyphomicrobiales</taxon>
        <taxon>Xanthobacteraceae</taxon>
        <taxon>Labrys</taxon>
    </lineage>
</organism>
<evidence type="ECO:0000256" key="3">
    <source>
        <dbReference type="ARBA" id="ARBA00023163"/>
    </source>
</evidence>
<dbReference type="Gene3D" id="3.30.450.40">
    <property type="match status" value="1"/>
</dbReference>
<dbReference type="SUPFAM" id="SSF46785">
    <property type="entry name" value="Winged helix' DNA-binding domain"/>
    <property type="match status" value="1"/>
</dbReference>
<comment type="caution">
    <text evidence="6">The sequence shown here is derived from an EMBL/GenBank/DDBJ whole genome shotgun (WGS) entry which is preliminary data.</text>
</comment>
<dbReference type="InterPro" id="IPR050707">
    <property type="entry name" value="HTH_MetabolicPath_Reg"/>
</dbReference>
<proteinExistence type="predicted"/>
<reference evidence="6 7" key="1">
    <citation type="submission" date="2023-07" db="EMBL/GenBank/DDBJ databases">
        <title>Genomic Encyclopedia of Type Strains, Phase IV (KMG-IV): sequencing the most valuable type-strain genomes for metagenomic binning, comparative biology and taxonomic classification.</title>
        <authorList>
            <person name="Goeker M."/>
        </authorList>
    </citation>
    <scope>NUCLEOTIDE SEQUENCE [LARGE SCALE GENOMIC DNA]</scope>
    <source>
        <strain evidence="6 7">DSM 5896</strain>
    </source>
</reference>
<dbReference type="Pfam" id="PF01614">
    <property type="entry name" value="IclR_C"/>
    <property type="match status" value="1"/>
</dbReference>
<dbReference type="GO" id="GO:0003677">
    <property type="term" value="F:DNA binding"/>
    <property type="evidence" value="ECO:0007669"/>
    <property type="project" value="UniProtKB-KW"/>
</dbReference>
<dbReference type="RefSeq" id="WP_307425050.1">
    <property type="nucleotide sequence ID" value="NZ_JAUSVK010000001.1"/>
</dbReference>
<evidence type="ECO:0000259" key="4">
    <source>
        <dbReference type="PROSITE" id="PS51077"/>
    </source>
</evidence>
<keyword evidence="2 6" id="KW-0238">DNA-binding</keyword>
<name>A0ABU0FCZ0_9HYPH</name>
<dbReference type="InterPro" id="IPR029016">
    <property type="entry name" value="GAF-like_dom_sf"/>
</dbReference>
<dbReference type="SUPFAM" id="SSF55781">
    <property type="entry name" value="GAF domain-like"/>
    <property type="match status" value="1"/>
</dbReference>
<dbReference type="EMBL" id="JAUSVK010000001">
    <property type="protein sequence ID" value="MDQ0391935.1"/>
    <property type="molecule type" value="Genomic_DNA"/>
</dbReference>
<evidence type="ECO:0000313" key="7">
    <source>
        <dbReference type="Proteomes" id="UP001237448"/>
    </source>
</evidence>
<accession>A0ABU0FCZ0</accession>
<protein>
    <submittedName>
        <fullName evidence="6">DNA-binding IclR family transcriptional regulator</fullName>
    </submittedName>
</protein>
<dbReference type="InterPro" id="IPR005471">
    <property type="entry name" value="Tscrpt_reg_IclR_N"/>
</dbReference>
<dbReference type="PROSITE" id="PS51077">
    <property type="entry name" value="HTH_ICLR"/>
    <property type="match status" value="1"/>
</dbReference>
<gene>
    <name evidence="6" type="ORF">J3R73_001727</name>
</gene>
<evidence type="ECO:0000256" key="1">
    <source>
        <dbReference type="ARBA" id="ARBA00023015"/>
    </source>
</evidence>
<dbReference type="InterPro" id="IPR036390">
    <property type="entry name" value="WH_DNA-bd_sf"/>
</dbReference>
<keyword evidence="1" id="KW-0805">Transcription regulation</keyword>
<dbReference type="PROSITE" id="PS51078">
    <property type="entry name" value="ICLR_ED"/>
    <property type="match status" value="1"/>
</dbReference>
<feature type="domain" description="HTH iclR-type" evidence="4">
    <location>
        <begin position="20"/>
        <end position="82"/>
    </location>
</feature>
<keyword evidence="7" id="KW-1185">Reference proteome</keyword>
<dbReference type="Proteomes" id="UP001237448">
    <property type="component" value="Unassembled WGS sequence"/>
</dbReference>
<dbReference type="InterPro" id="IPR036388">
    <property type="entry name" value="WH-like_DNA-bd_sf"/>
</dbReference>
<evidence type="ECO:0000259" key="5">
    <source>
        <dbReference type="PROSITE" id="PS51078"/>
    </source>
</evidence>